<name>A0A5C4LBW4_9HYPH</name>
<feature type="compositionally biased region" description="Basic and acidic residues" evidence="1">
    <location>
        <begin position="69"/>
        <end position="78"/>
    </location>
</feature>
<feature type="compositionally biased region" description="Basic and acidic residues" evidence="1">
    <location>
        <begin position="1"/>
        <end position="26"/>
    </location>
</feature>
<accession>A0A5C4LBW4</accession>
<dbReference type="Proteomes" id="UP000305267">
    <property type="component" value="Unassembled WGS sequence"/>
</dbReference>
<comment type="caution">
    <text evidence="2">The sequence shown here is derived from an EMBL/GenBank/DDBJ whole genome shotgun (WGS) entry which is preliminary data.</text>
</comment>
<evidence type="ECO:0000313" key="3">
    <source>
        <dbReference type="Proteomes" id="UP000305267"/>
    </source>
</evidence>
<evidence type="ECO:0000256" key="1">
    <source>
        <dbReference type="SAM" id="MobiDB-lite"/>
    </source>
</evidence>
<feature type="region of interest" description="Disordered" evidence="1">
    <location>
        <begin position="52"/>
        <end position="78"/>
    </location>
</feature>
<proteinExistence type="predicted"/>
<dbReference type="RefSeq" id="WP_139038840.1">
    <property type="nucleotide sequence ID" value="NZ_VDDA01000018.1"/>
</dbReference>
<dbReference type="AlphaFoldDB" id="A0A5C4LBW4"/>
<protein>
    <submittedName>
        <fullName evidence="2">Uncharacterized protein</fullName>
    </submittedName>
</protein>
<organism evidence="2 3">
    <name type="scientific">Methylobacterium terricola</name>
    <dbReference type="NCBI Taxonomy" id="2583531"/>
    <lineage>
        <taxon>Bacteria</taxon>
        <taxon>Pseudomonadati</taxon>
        <taxon>Pseudomonadota</taxon>
        <taxon>Alphaproteobacteria</taxon>
        <taxon>Hyphomicrobiales</taxon>
        <taxon>Methylobacteriaceae</taxon>
        <taxon>Methylobacterium</taxon>
    </lineage>
</organism>
<dbReference type="EMBL" id="VDDA01000018">
    <property type="protein sequence ID" value="TNC09194.1"/>
    <property type="molecule type" value="Genomic_DNA"/>
</dbReference>
<feature type="region of interest" description="Disordered" evidence="1">
    <location>
        <begin position="1"/>
        <end position="34"/>
    </location>
</feature>
<reference evidence="2 3" key="1">
    <citation type="submission" date="2019-06" db="EMBL/GenBank/DDBJ databases">
        <title>Genome of Methylobacterium sp. 17Sr1-39.</title>
        <authorList>
            <person name="Seo T."/>
        </authorList>
    </citation>
    <scope>NUCLEOTIDE SEQUENCE [LARGE SCALE GENOMIC DNA]</scope>
    <source>
        <strain evidence="2 3">17Sr1-39</strain>
    </source>
</reference>
<gene>
    <name evidence="2" type="ORF">FF100_26875</name>
</gene>
<evidence type="ECO:0000313" key="2">
    <source>
        <dbReference type="EMBL" id="TNC09194.1"/>
    </source>
</evidence>
<sequence>MTRREYLSRLRAKAGESRSENAHADPRAPILPVDSPATRDALARIMAQTGFSAEQIAGRFPEAGGDAPEEPRGRIARG</sequence>
<keyword evidence="3" id="KW-1185">Reference proteome</keyword>